<dbReference type="EMBL" id="CCYD01003042">
    <property type="protein sequence ID" value="CEG49205.1"/>
    <property type="molecule type" value="Genomic_DNA"/>
</dbReference>
<dbReference type="AlphaFoldDB" id="A0A0P1B4W9"/>
<keyword evidence="4" id="KW-1185">Reference proteome</keyword>
<name>A0A0P1B4W9_PLAHL</name>
<evidence type="ECO:0000313" key="3">
    <source>
        <dbReference type="EMBL" id="CEG49205.1"/>
    </source>
</evidence>
<dbReference type="OMA" id="QWRHALM"/>
<dbReference type="InterPro" id="IPR011990">
    <property type="entry name" value="TPR-like_helical_dom_sf"/>
</dbReference>
<dbReference type="RefSeq" id="XP_024585574.1">
    <property type="nucleotide sequence ID" value="XM_024720369.1"/>
</dbReference>
<dbReference type="OrthoDB" id="185373at2759"/>
<dbReference type="NCBIfam" id="TIGR00756">
    <property type="entry name" value="PPR"/>
    <property type="match status" value="1"/>
</dbReference>
<evidence type="ECO:0000256" key="2">
    <source>
        <dbReference type="PROSITE-ProRule" id="PRU00708"/>
    </source>
</evidence>
<dbReference type="PANTHER" id="PTHR47936">
    <property type="entry name" value="PPR_LONG DOMAIN-CONTAINING PROTEIN"/>
    <property type="match status" value="1"/>
</dbReference>
<dbReference type="STRING" id="4781.A0A0P1B4W9"/>
<reference evidence="4" key="1">
    <citation type="submission" date="2014-09" db="EMBL/GenBank/DDBJ databases">
        <authorList>
            <person name="Sharma Rahul"/>
            <person name="Thines Marco"/>
        </authorList>
    </citation>
    <scope>NUCLEOTIDE SEQUENCE [LARGE SCALE GENOMIC DNA]</scope>
</reference>
<evidence type="ECO:0000256" key="1">
    <source>
        <dbReference type="ARBA" id="ARBA00022737"/>
    </source>
</evidence>
<dbReference type="Proteomes" id="UP000054928">
    <property type="component" value="Unassembled WGS sequence"/>
</dbReference>
<organism evidence="3 4">
    <name type="scientific">Plasmopara halstedii</name>
    <name type="common">Downy mildew of sunflower</name>
    <dbReference type="NCBI Taxonomy" id="4781"/>
    <lineage>
        <taxon>Eukaryota</taxon>
        <taxon>Sar</taxon>
        <taxon>Stramenopiles</taxon>
        <taxon>Oomycota</taxon>
        <taxon>Peronosporomycetes</taxon>
        <taxon>Peronosporales</taxon>
        <taxon>Peronosporaceae</taxon>
        <taxon>Plasmopara</taxon>
    </lineage>
</organism>
<dbReference type="InterPro" id="IPR002885">
    <property type="entry name" value="PPR_rpt"/>
</dbReference>
<feature type="repeat" description="PPR" evidence="2">
    <location>
        <begin position="271"/>
        <end position="305"/>
    </location>
</feature>
<accession>A0A0P1B4W9</accession>
<dbReference type="Gene3D" id="1.25.40.10">
    <property type="entry name" value="Tetratricopeptide repeat domain"/>
    <property type="match status" value="3"/>
</dbReference>
<dbReference type="PANTHER" id="PTHR47936:SF1">
    <property type="entry name" value="PENTATRICOPEPTIDE REPEAT-CONTAINING PROTEIN GUN1, CHLOROPLASTIC"/>
    <property type="match status" value="1"/>
</dbReference>
<sequence length="914" mass="105291">MTSGPSMERAKEIVTDWMQLYVDPSMPGQDASVMVMVAKAMENPQFVIQVYKCLRDAGVSPSPITLEYSAAACAQLGEWNTVLEIIDFMHQEEEIMPPSLSIYENAIRSCHAAKKWMKAKRLLEEMRTYKLRASTELYMMSIRLCIDCKELTATRVLFKALLHAYDEELDEMEKQEIVTDLITAALDAQSLPQTLFFREELLTRNYSVSKILYTRVIHLCAVERKWHMARVLLQQYVDINARPPQAALSNRYTDDIERLFKEMEIQDFEISLAVYNAALRNFGQLSLLDDAVAIYSKMRARNVIPDATSFAALICACGTHVEQSKIFFTELQHHQCKPTLNVVHGYLLVPSRAKQWEEVINRYVSIQECGLLEKLPLESDVRIQSLIAIAYGRLYRSEEMLRVFTSMKVQGLEPNLHVYGEAMFSYIRQTKWRHALMLFDHIFQHQTLQMKEKRMLENFPMLWDAAVLACVHGKDTQRAANLCNMIINQRVPISMVTGERLAAMLTSFPMETLWNSFKMIPSLHRTKNNGRLNPRVQNAILKRVVNESDTMLAEKIVAEGWQEIRIIPNSMTFALMLRLYSHLEDQINFNKWWSRMEQANVKPTIYIFRSLMRQLNVLSVKCENEAYLESFASFLQHKSIRYQSEKAIKFENARKYAAHLGRIALDVMEQCEIDPDALCLQNYLLLSQDSHHVARVLDSVEDAISVFQRDSNDDNQDYGLLSPRLLHTLFTTLTNFPDGRRVQNLLVQIVRDLPSDISEDALAAFCAANDGIHALQLLRELLNANCALSDEHILYFLTNSYTCKTSTLETETSRPRSGDHVIVDMAMLLCESKNVMMEASSLTFLIQQVVELSKWQERDVYEKSTQEEIDSMNKLLVRAFLEFSVSQVQDFLVNVVNPDDLVYFDSIFDELQAN</sequence>
<evidence type="ECO:0000313" key="4">
    <source>
        <dbReference type="Proteomes" id="UP000054928"/>
    </source>
</evidence>
<protein>
    <submittedName>
        <fullName evidence="3">FOG: PPR repeat</fullName>
    </submittedName>
</protein>
<dbReference type="Pfam" id="PF13812">
    <property type="entry name" value="PPR_3"/>
    <property type="match status" value="1"/>
</dbReference>
<keyword evidence="1" id="KW-0677">Repeat</keyword>
<proteinExistence type="predicted"/>
<dbReference type="PROSITE" id="PS51375">
    <property type="entry name" value="PPR"/>
    <property type="match status" value="1"/>
</dbReference>
<dbReference type="GeneID" id="36402034"/>